<sequence length="236" mass="25206">MTFMGDDTVRVDEIAWAAEYDAARERIGRLLEAATADEAATLVPACPAWTVRDLLAHVTGLAAALSNGQMPGADQQAWLDGLVDARRERSIGELLDEWAATQPGISVFLERMGGGGSQLVYDVVAHEHDLRHALGRPGAQDSSGVAACATAVSNVVARDLAAHALPAVQITSGGRTWNVGEGTPELAIELDPFELIRVFGARRSEAQMRALPWRGDLDRFLPGLAHSPLPVEDLVE</sequence>
<reference evidence="2" key="1">
    <citation type="submission" date="2020-05" db="EMBL/GenBank/DDBJ databases">
        <authorList>
            <person name="Chiriac C."/>
            <person name="Salcher M."/>
            <person name="Ghai R."/>
            <person name="Kavagutti S V."/>
        </authorList>
    </citation>
    <scope>NUCLEOTIDE SEQUENCE</scope>
</reference>
<dbReference type="InterPro" id="IPR024344">
    <property type="entry name" value="MDMPI_metal-binding"/>
</dbReference>
<proteinExistence type="predicted"/>
<protein>
    <submittedName>
        <fullName evidence="2">Unannotated protein</fullName>
    </submittedName>
</protein>
<name>A0A6J6T5S5_9ZZZZ</name>
<evidence type="ECO:0000259" key="1">
    <source>
        <dbReference type="Pfam" id="PF11716"/>
    </source>
</evidence>
<gene>
    <name evidence="2" type="ORF">UFOPK2754_01272</name>
    <name evidence="3" type="ORF">UFOPK3543_01004</name>
    <name evidence="4" type="ORF">UFOPK3967_01772</name>
</gene>
<dbReference type="EMBL" id="CAEZYR010000040">
    <property type="protein sequence ID" value="CAB4742506.1"/>
    <property type="molecule type" value="Genomic_DNA"/>
</dbReference>
<dbReference type="Gene3D" id="1.20.120.450">
    <property type="entry name" value="dinb family like domain"/>
    <property type="match status" value="1"/>
</dbReference>
<dbReference type="EMBL" id="CAFBOS010000111">
    <property type="protein sequence ID" value="CAB5003262.1"/>
    <property type="molecule type" value="Genomic_DNA"/>
</dbReference>
<feature type="domain" description="Mycothiol-dependent maleylpyruvate isomerase metal-binding" evidence="1">
    <location>
        <begin position="21"/>
        <end position="112"/>
    </location>
</feature>
<evidence type="ECO:0000313" key="3">
    <source>
        <dbReference type="EMBL" id="CAB4903631.1"/>
    </source>
</evidence>
<dbReference type="AlphaFoldDB" id="A0A6J6T5S5"/>
<dbReference type="NCBIfam" id="TIGR03083">
    <property type="entry name" value="maleylpyruvate isomerase family mycothiol-dependent enzyme"/>
    <property type="match status" value="1"/>
</dbReference>
<evidence type="ECO:0000313" key="2">
    <source>
        <dbReference type="EMBL" id="CAB4742506.1"/>
    </source>
</evidence>
<dbReference type="EMBL" id="CAFBMH010000027">
    <property type="protein sequence ID" value="CAB4903631.1"/>
    <property type="molecule type" value="Genomic_DNA"/>
</dbReference>
<dbReference type="InterPro" id="IPR034660">
    <property type="entry name" value="DinB/YfiT-like"/>
</dbReference>
<organism evidence="2">
    <name type="scientific">freshwater metagenome</name>
    <dbReference type="NCBI Taxonomy" id="449393"/>
    <lineage>
        <taxon>unclassified sequences</taxon>
        <taxon>metagenomes</taxon>
        <taxon>ecological metagenomes</taxon>
    </lineage>
</organism>
<dbReference type="GO" id="GO:0046872">
    <property type="term" value="F:metal ion binding"/>
    <property type="evidence" value="ECO:0007669"/>
    <property type="project" value="InterPro"/>
</dbReference>
<dbReference type="InterPro" id="IPR017517">
    <property type="entry name" value="Maleyloyr_isom"/>
</dbReference>
<dbReference type="SUPFAM" id="SSF109854">
    <property type="entry name" value="DinB/YfiT-like putative metalloenzymes"/>
    <property type="match status" value="1"/>
</dbReference>
<accession>A0A6J6T5S5</accession>
<dbReference type="Pfam" id="PF11716">
    <property type="entry name" value="MDMPI_N"/>
    <property type="match status" value="1"/>
</dbReference>
<evidence type="ECO:0000313" key="4">
    <source>
        <dbReference type="EMBL" id="CAB5003262.1"/>
    </source>
</evidence>